<reference evidence="2" key="1">
    <citation type="submission" date="2022-11" db="EMBL/GenBank/DDBJ databases">
        <title>blaNDM-1 and qnrB1 co-producing ST413 Enterobacter.</title>
        <authorList>
            <person name="Halder G."/>
            <person name="Chaudhuri B."/>
            <person name="Dutta S."/>
        </authorList>
    </citation>
    <scope>NUCLEOTIDE SEQUENCE</scope>
    <source>
        <strain evidence="2">PEER684</strain>
    </source>
</reference>
<evidence type="ECO:0000256" key="1">
    <source>
        <dbReference type="SAM" id="SignalP"/>
    </source>
</evidence>
<feature type="signal peptide" evidence="1">
    <location>
        <begin position="1"/>
        <end position="23"/>
    </location>
</feature>
<dbReference type="AlphaFoldDB" id="A0AAE4DUB2"/>
<evidence type="ECO:0000313" key="2">
    <source>
        <dbReference type="EMBL" id="MDR9945434.1"/>
    </source>
</evidence>
<proteinExistence type="predicted"/>
<protein>
    <recommendedName>
        <fullName evidence="4">SH3b domain-containing protein</fullName>
    </recommendedName>
</protein>
<organism evidence="2 3">
    <name type="scientific">Enterobacter sichuanensis</name>
    <dbReference type="NCBI Taxonomy" id="2071710"/>
    <lineage>
        <taxon>Bacteria</taxon>
        <taxon>Pseudomonadati</taxon>
        <taxon>Pseudomonadota</taxon>
        <taxon>Gammaproteobacteria</taxon>
        <taxon>Enterobacterales</taxon>
        <taxon>Enterobacteriaceae</taxon>
        <taxon>Enterobacter</taxon>
        <taxon>Enterobacter cloacae complex</taxon>
    </lineage>
</organism>
<dbReference type="Proteomes" id="UP001185068">
    <property type="component" value="Unassembled WGS sequence"/>
</dbReference>
<sequence>MKIKMMRIVCGFSVLMAAFSSYATTLQSGVYEGLLLAVSPTGNITGYYSESAVDSVKRTCTFFLTGHVSAQQPDTITSWSSSVLAGHIAANTAGVTLAIPDGQNHAGCMNVLMPEIATGLELERTRQTQWQTLMKVSSPRAYLSSTPDAATRRKAWIVKGDVVGVIQTQAGWAEVEFVARSGKTTHGWVNSNDVQPLTPPAS</sequence>
<dbReference type="RefSeq" id="WP_080337365.1">
    <property type="nucleotide sequence ID" value="NZ_JACWFD010000033.1"/>
</dbReference>
<accession>A0AAE4DUB2</accession>
<evidence type="ECO:0008006" key="4">
    <source>
        <dbReference type="Google" id="ProtNLM"/>
    </source>
</evidence>
<keyword evidence="1" id="KW-0732">Signal</keyword>
<feature type="chain" id="PRO_5042170179" description="SH3b domain-containing protein" evidence="1">
    <location>
        <begin position="24"/>
        <end position="202"/>
    </location>
</feature>
<gene>
    <name evidence="2" type="ORF">MX989_04935</name>
</gene>
<name>A0AAE4DUB2_9ENTR</name>
<dbReference type="EMBL" id="JALLIR010000001">
    <property type="protein sequence ID" value="MDR9945434.1"/>
    <property type="molecule type" value="Genomic_DNA"/>
</dbReference>
<comment type="caution">
    <text evidence="2">The sequence shown here is derived from an EMBL/GenBank/DDBJ whole genome shotgun (WGS) entry which is preliminary data.</text>
</comment>
<evidence type="ECO:0000313" key="3">
    <source>
        <dbReference type="Proteomes" id="UP001185068"/>
    </source>
</evidence>